<dbReference type="EMBL" id="BJWG01000015">
    <property type="protein sequence ID" value="GEL96149.1"/>
    <property type="molecule type" value="Genomic_DNA"/>
</dbReference>
<accession>A0A511JED3</accession>
<reference evidence="1 2" key="1">
    <citation type="submission" date="2019-07" db="EMBL/GenBank/DDBJ databases">
        <title>Whole genome shotgun sequence of Cellulomonas composti NBRC 100758.</title>
        <authorList>
            <person name="Hosoyama A."/>
            <person name="Uohara A."/>
            <person name="Ohji S."/>
            <person name="Ichikawa N."/>
        </authorList>
    </citation>
    <scope>NUCLEOTIDE SEQUENCE [LARGE SCALE GENOMIC DNA]</scope>
    <source>
        <strain evidence="1 2">NBRC 100758</strain>
    </source>
</reference>
<dbReference type="Proteomes" id="UP000321720">
    <property type="component" value="Unassembled WGS sequence"/>
</dbReference>
<proteinExistence type="predicted"/>
<evidence type="ECO:0000313" key="2">
    <source>
        <dbReference type="Proteomes" id="UP000321720"/>
    </source>
</evidence>
<protein>
    <submittedName>
        <fullName evidence="1">Uncharacterized protein</fullName>
    </submittedName>
</protein>
<organism evidence="1 2">
    <name type="scientific">Cellulomonas composti</name>
    <dbReference type="NCBI Taxonomy" id="266130"/>
    <lineage>
        <taxon>Bacteria</taxon>
        <taxon>Bacillati</taxon>
        <taxon>Actinomycetota</taxon>
        <taxon>Actinomycetes</taxon>
        <taxon>Micrococcales</taxon>
        <taxon>Cellulomonadaceae</taxon>
        <taxon>Cellulomonas</taxon>
    </lineage>
</organism>
<dbReference type="AlphaFoldDB" id="A0A511JED3"/>
<sequence length="76" mass="8400">MAPVGQLAFGPEIAALGYQYTRTASADVRLDWVEVPAVLRIISNGTWLSRMEINGRVVFVQRKCASALLHLWGART</sequence>
<keyword evidence="2" id="KW-1185">Reference proteome</keyword>
<gene>
    <name evidence="1" type="ORF">CCO02nite_28070</name>
</gene>
<comment type="caution">
    <text evidence="1">The sequence shown here is derived from an EMBL/GenBank/DDBJ whole genome shotgun (WGS) entry which is preliminary data.</text>
</comment>
<name>A0A511JED3_9CELL</name>
<evidence type="ECO:0000313" key="1">
    <source>
        <dbReference type="EMBL" id="GEL96149.1"/>
    </source>
</evidence>